<name>A0A4Q9I104_STRKA</name>
<dbReference type="InterPro" id="IPR022749">
    <property type="entry name" value="D12N6_MeTrfase_N"/>
</dbReference>
<accession>A0A4Q9I104</accession>
<evidence type="ECO:0000256" key="6">
    <source>
        <dbReference type="ARBA" id="ARBA00047942"/>
    </source>
</evidence>
<dbReference type="PANTHER" id="PTHR42933">
    <property type="entry name" value="SLR6095 PROTEIN"/>
    <property type="match status" value="1"/>
</dbReference>
<evidence type="ECO:0000256" key="2">
    <source>
        <dbReference type="ARBA" id="ARBA00022603"/>
    </source>
</evidence>
<dbReference type="InterPro" id="IPR002052">
    <property type="entry name" value="DNA_methylase_N6_adenine_CS"/>
</dbReference>
<dbReference type="InterPro" id="IPR029063">
    <property type="entry name" value="SAM-dependent_MTases_sf"/>
</dbReference>
<dbReference type="InterPro" id="IPR051537">
    <property type="entry name" value="DNA_Adenine_Mtase"/>
</dbReference>
<reference evidence="9 10" key="1">
    <citation type="submission" date="2019-02" db="EMBL/GenBank/DDBJ databases">
        <title>Draft Genome Sequence of Streptomyces sp. AM-2504, identified by 16S rRNA comparative analysis as a Streptomyces Kasugaensis strain.</title>
        <authorList>
            <person name="Napolioni V."/>
            <person name="Giuliodori A.M."/>
            <person name="Spurio R."/>
            <person name="Fabbretti A."/>
        </authorList>
    </citation>
    <scope>NUCLEOTIDE SEQUENCE [LARGE SCALE GENOMIC DNA]</scope>
    <source>
        <strain evidence="9 10">AM-2504</strain>
    </source>
</reference>
<dbReference type="GO" id="GO:0003677">
    <property type="term" value="F:DNA binding"/>
    <property type="evidence" value="ECO:0007669"/>
    <property type="project" value="InterPro"/>
</dbReference>
<evidence type="ECO:0000256" key="4">
    <source>
        <dbReference type="ARBA" id="ARBA00022691"/>
    </source>
</evidence>
<evidence type="ECO:0000256" key="1">
    <source>
        <dbReference type="ARBA" id="ARBA00011900"/>
    </source>
</evidence>
<dbReference type="InterPro" id="IPR003356">
    <property type="entry name" value="DNA_methylase_A-5"/>
</dbReference>
<evidence type="ECO:0000256" key="3">
    <source>
        <dbReference type="ARBA" id="ARBA00022679"/>
    </source>
</evidence>
<comment type="caution">
    <text evidence="9">The sequence shown here is derived from an EMBL/GenBank/DDBJ whole genome shotgun (WGS) entry which is preliminary data.</text>
</comment>
<evidence type="ECO:0000259" key="7">
    <source>
        <dbReference type="Pfam" id="PF02384"/>
    </source>
</evidence>
<dbReference type="PRINTS" id="PR00507">
    <property type="entry name" value="N12N6MTFRASE"/>
</dbReference>
<dbReference type="GO" id="GO:0009007">
    <property type="term" value="F:site-specific DNA-methyltransferase (adenine-specific) activity"/>
    <property type="evidence" value="ECO:0007669"/>
    <property type="project" value="UniProtKB-EC"/>
</dbReference>
<keyword evidence="3 9" id="KW-0808">Transferase</keyword>
<organism evidence="9 10">
    <name type="scientific">Streptomyces kasugaensis</name>
    <dbReference type="NCBI Taxonomy" id="1946"/>
    <lineage>
        <taxon>Bacteria</taxon>
        <taxon>Bacillati</taxon>
        <taxon>Actinomycetota</taxon>
        <taxon>Actinomycetes</taxon>
        <taxon>Kitasatosporales</taxon>
        <taxon>Streptomycetaceae</taxon>
        <taxon>Streptomyces</taxon>
    </lineage>
</organism>
<dbReference type="GO" id="GO:0009307">
    <property type="term" value="P:DNA restriction-modification system"/>
    <property type="evidence" value="ECO:0007669"/>
    <property type="project" value="UniProtKB-KW"/>
</dbReference>
<dbReference type="Gene3D" id="3.40.50.150">
    <property type="entry name" value="Vaccinia Virus protein VP39"/>
    <property type="match status" value="1"/>
</dbReference>
<protein>
    <recommendedName>
        <fullName evidence="1">site-specific DNA-methyltransferase (adenine-specific)</fullName>
        <ecNumber evidence="1">2.1.1.72</ecNumber>
    </recommendedName>
</protein>
<dbReference type="PROSITE" id="PS00092">
    <property type="entry name" value="N6_MTASE"/>
    <property type="match status" value="1"/>
</dbReference>
<dbReference type="RefSeq" id="WP_094791910.1">
    <property type="nucleotide sequence ID" value="NZ_NDXL01000001.1"/>
</dbReference>
<dbReference type="SUPFAM" id="SSF53335">
    <property type="entry name" value="S-adenosyl-L-methionine-dependent methyltransferases"/>
    <property type="match status" value="1"/>
</dbReference>
<dbReference type="GO" id="GO:0008170">
    <property type="term" value="F:N-methyltransferase activity"/>
    <property type="evidence" value="ECO:0007669"/>
    <property type="project" value="InterPro"/>
</dbReference>
<dbReference type="EMBL" id="SIXH01000015">
    <property type="protein sequence ID" value="TBO61085.1"/>
    <property type="molecule type" value="Genomic_DNA"/>
</dbReference>
<sequence length="659" mass="73611">MVDLKKDVWAVADTLRGVYARNKAGDVILPMTILRRLECVMAPHRAEVAAIIAQQPNETLRVKMIKSFTGGVKFYNTTKHTLASVYDSGDDMADNLLEYVRGFSTDIDVFANFHLPQHIERMRKGGILPTIVRQFRDLDLSPEAVPNSKMGELFEHLIYMDFESSNAESGDHYTPRDAINLLVDLLFAEDDNALSGDAIRSIYDPTVGTGGMLSVAEEHLHRMNPDAELLLYGQELRSESYAMCRSDMLAKGQNPQNIALGNTLTNDLFADDRFNYILSNPPYGVDWKNIAEDVEKEHKRGFSGRFGAGLPPTSDGALLFVQHAIAKMNPGDSPDGGARAGIVLNGSPLFSGGAGSGSSSIRGWLLENDLIEAIVALPNDMFYNTGIPTYLWIFDNNKRTERKAKVQLIDAAALGAKMRPSLGSKRVQIDKVARERVLQQYADMESSDTSKIFDNLDFAFWQITIERPLRLNFETTPERVALVAAHRTLGNIDGLIEALHSFNGGQYLNREDFLNDLCKHLGSRSISLTSSQRKALWQALGERDENADICRVQSGKNKGEPEPDIPLRETENVPFGWDGHPKSHDAKYATVKAYFTAKVKPHVDDAWIDHTKTKVGYEIPFTRQFYKYIPPRTLAEIDADLEESLQEILGLLRKVEESK</sequence>
<dbReference type="Pfam" id="PF12161">
    <property type="entry name" value="HsdM_N"/>
    <property type="match status" value="1"/>
</dbReference>
<dbReference type="OrthoDB" id="9784823at2"/>
<feature type="domain" description="DNA methylase adenine-specific" evidence="7">
    <location>
        <begin position="149"/>
        <end position="445"/>
    </location>
</feature>
<evidence type="ECO:0000313" key="10">
    <source>
        <dbReference type="Proteomes" id="UP000292452"/>
    </source>
</evidence>
<evidence type="ECO:0000256" key="5">
    <source>
        <dbReference type="ARBA" id="ARBA00022747"/>
    </source>
</evidence>
<comment type="catalytic activity">
    <reaction evidence="6">
        <text>a 2'-deoxyadenosine in DNA + S-adenosyl-L-methionine = an N(6)-methyl-2'-deoxyadenosine in DNA + S-adenosyl-L-homocysteine + H(+)</text>
        <dbReference type="Rhea" id="RHEA:15197"/>
        <dbReference type="Rhea" id="RHEA-COMP:12418"/>
        <dbReference type="Rhea" id="RHEA-COMP:12419"/>
        <dbReference type="ChEBI" id="CHEBI:15378"/>
        <dbReference type="ChEBI" id="CHEBI:57856"/>
        <dbReference type="ChEBI" id="CHEBI:59789"/>
        <dbReference type="ChEBI" id="CHEBI:90615"/>
        <dbReference type="ChEBI" id="CHEBI:90616"/>
        <dbReference type="EC" id="2.1.1.72"/>
    </reaction>
</comment>
<evidence type="ECO:0000259" key="8">
    <source>
        <dbReference type="Pfam" id="PF12161"/>
    </source>
</evidence>
<gene>
    <name evidence="9" type="ORF">EYS09_03030</name>
</gene>
<keyword evidence="5" id="KW-0680">Restriction system</keyword>
<dbReference type="EC" id="2.1.1.72" evidence="1"/>
<keyword evidence="2 9" id="KW-0489">Methyltransferase</keyword>
<dbReference type="GO" id="GO:0032259">
    <property type="term" value="P:methylation"/>
    <property type="evidence" value="ECO:0007669"/>
    <property type="project" value="UniProtKB-KW"/>
</dbReference>
<evidence type="ECO:0000313" key="9">
    <source>
        <dbReference type="EMBL" id="TBO61085.1"/>
    </source>
</evidence>
<keyword evidence="10" id="KW-1185">Reference proteome</keyword>
<dbReference type="Pfam" id="PF02384">
    <property type="entry name" value="N6_Mtase"/>
    <property type="match status" value="1"/>
</dbReference>
<proteinExistence type="predicted"/>
<feature type="domain" description="N6 adenine-specific DNA methyltransferase N-terminal" evidence="8">
    <location>
        <begin position="4"/>
        <end position="125"/>
    </location>
</feature>
<dbReference type="AlphaFoldDB" id="A0A4Q9I104"/>
<dbReference type="PANTHER" id="PTHR42933:SF3">
    <property type="entry name" value="TYPE I RESTRICTION ENZYME MJAVIII METHYLASE SUBUNIT"/>
    <property type="match status" value="1"/>
</dbReference>
<keyword evidence="4" id="KW-0949">S-adenosyl-L-methionine</keyword>
<dbReference type="Proteomes" id="UP000292452">
    <property type="component" value="Unassembled WGS sequence"/>
</dbReference>